<dbReference type="Pfam" id="PF03330">
    <property type="entry name" value="DPBB_1"/>
    <property type="match status" value="1"/>
</dbReference>
<dbReference type="AlphaFoldDB" id="A0A8T2V6J6"/>
<keyword evidence="4" id="KW-1185">Reference proteome</keyword>
<dbReference type="PROSITE" id="PS50842">
    <property type="entry name" value="EXPANSIN_EG45"/>
    <property type="match status" value="1"/>
</dbReference>
<sequence length="227" mass="24763">MAKNIRAFLHICVCAIVACMMALEFHHAQAMAGRASYYTVYTPSACYGNDPNQFPSDGNFAAASSAIYNGGAACGTYYRIFCTGNGCNGGGPITVKIVDLCPGCAANQFDLSQRAFSSIADTAVGVVDIDYSQNNRRIDYSASKCEVRMDALNKSHRKGSLSCCGLQSFKIIIRSLRLGSDRPTPQVCCPNGRSSFEEKKARVFRLHHRLRRPSPLGTTMCHCDKQF</sequence>
<dbReference type="EMBL" id="CM035408">
    <property type="protein sequence ID" value="KAH7441636.1"/>
    <property type="molecule type" value="Genomic_DNA"/>
</dbReference>
<dbReference type="GO" id="GO:0048046">
    <property type="term" value="C:apoplast"/>
    <property type="evidence" value="ECO:0007669"/>
    <property type="project" value="InterPro"/>
</dbReference>
<dbReference type="SUPFAM" id="SSF50685">
    <property type="entry name" value="Barwin-like endoglucanases"/>
    <property type="match status" value="1"/>
</dbReference>
<dbReference type="SMART" id="SM00837">
    <property type="entry name" value="DPBB_1"/>
    <property type="match status" value="1"/>
</dbReference>
<name>A0A8T2V6J6_CERRI</name>
<accession>A0A8T2V6J6</accession>
<evidence type="ECO:0000313" key="3">
    <source>
        <dbReference type="EMBL" id="KAH7441636.1"/>
    </source>
</evidence>
<feature type="signal peptide" evidence="1">
    <location>
        <begin position="1"/>
        <end position="30"/>
    </location>
</feature>
<dbReference type="CDD" id="cd22269">
    <property type="entry name" value="DPBB_EG45-like"/>
    <property type="match status" value="1"/>
</dbReference>
<dbReference type="PROSITE" id="PS51257">
    <property type="entry name" value="PROKAR_LIPOPROTEIN"/>
    <property type="match status" value="1"/>
</dbReference>
<protein>
    <recommendedName>
        <fullName evidence="2">Expansin-like EG45 domain-containing protein</fullName>
    </recommendedName>
</protein>
<dbReference type="InterPro" id="IPR009009">
    <property type="entry name" value="RlpA-like_DPBB"/>
</dbReference>
<comment type="caution">
    <text evidence="3">The sequence shown here is derived from an EMBL/GenBank/DDBJ whole genome shotgun (WGS) entry which is preliminary data.</text>
</comment>
<evidence type="ECO:0000256" key="1">
    <source>
        <dbReference type="SAM" id="SignalP"/>
    </source>
</evidence>
<keyword evidence="1" id="KW-0732">Signal</keyword>
<evidence type="ECO:0000313" key="4">
    <source>
        <dbReference type="Proteomes" id="UP000825935"/>
    </source>
</evidence>
<dbReference type="InterPro" id="IPR044206">
    <property type="entry name" value="EGC1/2"/>
</dbReference>
<dbReference type="PANTHER" id="PTHR47295">
    <property type="entry name" value="EG45-LIKE DOMAIN CONTAINING PROTEIN 1-RELATED"/>
    <property type="match status" value="1"/>
</dbReference>
<evidence type="ECO:0000259" key="2">
    <source>
        <dbReference type="PROSITE" id="PS50842"/>
    </source>
</evidence>
<dbReference type="OrthoDB" id="406505at2759"/>
<dbReference type="GO" id="GO:0009627">
    <property type="term" value="P:systemic acquired resistance"/>
    <property type="evidence" value="ECO:0007669"/>
    <property type="project" value="InterPro"/>
</dbReference>
<dbReference type="Gene3D" id="2.40.40.10">
    <property type="entry name" value="RlpA-like domain"/>
    <property type="match status" value="1"/>
</dbReference>
<feature type="chain" id="PRO_5035790831" description="Expansin-like EG45 domain-containing protein" evidence="1">
    <location>
        <begin position="31"/>
        <end position="227"/>
    </location>
</feature>
<dbReference type="InterPro" id="IPR036908">
    <property type="entry name" value="RlpA-like_sf"/>
</dbReference>
<dbReference type="Proteomes" id="UP000825935">
    <property type="component" value="Chromosome 3"/>
</dbReference>
<dbReference type="PANTHER" id="PTHR47295:SF14">
    <property type="entry name" value="OS06G0688300 PROTEIN"/>
    <property type="match status" value="1"/>
</dbReference>
<feature type="domain" description="Expansin-like EG45" evidence="2">
    <location>
        <begin position="43"/>
        <end position="150"/>
    </location>
</feature>
<dbReference type="InterPro" id="IPR007112">
    <property type="entry name" value="Expansin/allergen_DPBB_dom"/>
</dbReference>
<gene>
    <name evidence="3" type="ORF">KP509_03G046800</name>
</gene>
<proteinExistence type="predicted"/>
<organism evidence="3 4">
    <name type="scientific">Ceratopteris richardii</name>
    <name type="common">Triangle waterfern</name>
    <dbReference type="NCBI Taxonomy" id="49495"/>
    <lineage>
        <taxon>Eukaryota</taxon>
        <taxon>Viridiplantae</taxon>
        <taxon>Streptophyta</taxon>
        <taxon>Embryophyta</taxon>
        <taxon>Tracheophyta</taxon>
        <taxon>Polypodiopsida</taxon>
        <taxon>Polypodiidae</taxon>
        <taxon>Polypodiales</taxon>
        <taxon>Pteridineae</taxon>
        <taxon>Pteridaceae</taxon>
        <taxon>Parkerioideae</taxon>
        <taxon>Ceratopteris</taxon>
    </lineage>
</organism>
<reference evidence="3" key="1">
    <citation type="submission" date="2021-08" db="EMBL/GenBank/DDBJ databases">
        <title>WGS assembly of Ceratopteris richardii.</title>
        <authorList>
            <person name="Marchant D.B."/>
            <person name="Chen G."/>
            <person name="Jenkins J."/>
            <person name="Shu S."/>
            <person name="Leebens-Mack J."/>
            <person name="Grimwood J."/>
            <person name="Schmutz J."/>
            <person name="Soltis P."/>
            <person name="Soltis D."/>
            <person name="Chen Z.-H."/>
        </authorList>
    </citation>
    <scope>NUCLEOTIDE SEQUENCE</scope>
    <source>
        <strain evidence="3">Whitten #5841</strain>
        <tissue evidence="3">Leaf</tissue>
    </source>
</reference>